<reference evidence="1 2" key="1">
    <citation type="journal article" date="2006" name="Science">
        <title>The genome of black cottonwood, Populus trichocarpa (Torr. &amp; Gray).</title>
        <authorList>
            <person name="Tuskan G.A."/>
            <person name="Difazio S."/>
            <person name="Jansson S."/>
            <person name="Bohlmann J."/>
            <person name="Grigoriev I."/>
            <person name="Hellsten U."/>
            <person name="Putnam N."/>
            <person name="Ralph S."/>
            <person name="Rombauts S."/>
            <person name="Salamov A."/>
            <person name="Schein J."/>
            <person name="Sterck L."/>
            <person name="Aerts A."/>
            <person name="Bhalerao R.R."/>
            <person name="Bhalerao R.P."/>
            <person name="Blaudez D."/>
            <person name="Boerjan W."/>
            <person name="Brun A."/>
            <person name="Brunner A."/>
            <person name="Busov V."/>
            <person name="Campbell M."/>
            <person name="Carlson J."/>
            <person name="Chalot M."/>
            <person name="Chapman J."/>
            <person name="Chen G.L."/>
            <person name="Cooper D."/>
            <person name="Coutinho P.M."/>
            <person name="Couturier J."/>
            <person name="Covert S."/>
            <person name="Cronk Q."/>
            <person name="Cunningham R."/>
            <person name="Davis J."/>
            <person name="Degroeve S."/>
            <person name="Dejardin A."/>
            <person name="Depamphilis C."/>
            <person name="Detter J."/>
            <person name="Dirks B."/>
            <person name="Dubchak I."/>
            <person name="Duplessis S."/>
            <person name="Ehlting J."/>
            <person name="Ellis B."/>
            <person name="Gendler K."/>
            <person name="Goodstein D."/>
            <person name="Gribskov M."/>
            <person name="Grimwood J."/>
            <person name="Groover A."/>
            <person name="Gunter L."/>
            <person name="Hamberger B."/>
            <person name="Heinze B."/>
            <person name="Helariutta Y."/>
            <person name="Henrissat B."/>
            <person name="Holligan D."/>
            <person name="Holt R."/>
            <person name="Huang W."/>
            <person name="Islam-Faridi N."/>
            <person name="Jones S."/>
            <person name="Jones-Rhoades M."/>
            <person name="Jorgensen R."/>
            <person name="Joshi C."/>
            <person name="Kangasjarvi J."/>
            <person name="Karlsson J."/>
            <person name="Kelleher C."/>
            <person name="Kirkpatrick R."/>
            <person name="Kirst M."/>
            <person name="Kohler A."/>
            <person name="Kalluri U."/>
            <person name="Larimer F."/>
            <person name="Leebens-Mack J."/>
            <person name="Leple J.C."/>
            <person name="Locascio P."/>
            <person name="Lou Y."/>
            <person name="Lucas S."/>
            <person name="Martin F."/>
            <person name="Montanini B."/>
            <person name="Napoli C."/>
            <person name="Nelson D.R."/>
            <person name="Nelson C."/>
            <person name="Nieminen K."/>
            <person name="Nilsson O."/>
            <person name="Pereda V."/>
            <person name="Peter G."/>
            <person name="Philippe R."/>
            <person name="Pilate G."/>
            <person name="Poliakov A."/>
            <person name="Razumovskaya J."/>
            <person name="Richardson P."/>
            <person name="Rinaldi C."/>
            <person name="Ritland K."/>
            <person name="Rouze P."/>
            <person name="Ryaboy D."/>
            <person name="Schmutz J."/>
            <person name="Schrader J."/>
            <person name="Segerman B."/>
            <person name="Shin H."/>
            <person name="Siddiqui A."/>
            <person name="Sterky F."/>
            <person name="Terry A."/>
            <person name="Tsai C.J."/>
            <person name="Uberbacher E."/>
            <person name="Unneberg P."/>
            <person name="Vahala J."/>
            <person name="Wall K."/>
            <person name="Wessler S."/>
            <person name="Yang G."/>
            <person name="Yin T."/>
            <person name="Douglas C."/>
            <person name="Marra M."/>
            <person name="Sandberg G."/>
            <person name="Van de Peer Y."/>
            <person name="Rokhsar D."/>
        </authorList>
    </citation>
    <scope>NUCLEOTIDE SEQUENCE [LARGE SCALE GENOMIC DNA]</scope>
    <source>
        <strain evidence="2">cv. Nisqually</strain>
    </source>
</reference>
<gene>
    <name evidence="1" type="ORF">POPTR_008G040600</name>
</gene>
<dbReference type="Proteomes" id="UP000006729">
    <property type="component" value="Chromosome 8"/>
</dbReference>
<keyword evidence="2" id="KW-1185">Reference proteome</keyword>
<dbReference type="AlphaFoldDB" id="A0A2K1ZBF8"/>
<organism evidence="1 2">
    <name type="scientific">Populus trichocarpa</name>
    <name type="common">Western balsam poplar</name>
    <name type="synonym">Populus balsamifera subsp. trichocarpa</name>
    <dbReference type="NCBI Taxonomy" id="3694"/>
    <lineage>
        <taxon>Eukaryota</taxon>
        <taxon>Viridiplantae</taxon>
        <taxon>Streptophyta</taxon>
        <taxon>Embryophyta</taxon>
        <taxon>Tracheophyta</taxon>
        <taxon>Spermatophyta</taxon>
        <taxon>Magnoliopsida</taxon>
        <taxon>eudicotyledons</taxon>
        <taxon>Gunneridae</taxon>
        <taxon>Pentapetalae</taxon>
        <taxon>rosids</taxon>
        <taxon>fabids</taxon>
        <taxon>Malpighiales</taxon>
        <taxon>Salicaceae</taxon>
        <taxon>Saliceae</taxon>
        <taxon>Populus</taxon>
    </lineage>
</organism>
<evidence type="ECO:0000313" key="1">
    <source>
        <dbReference type="EMBL" id="PNT22614.1"/>
    </source>
</evidence>
<accession>A0A2K1ZBF8</accession>
<evidence type="ECO:0000313" key="2">
    <source>
        <dbReference type="Proteomes" id="UP000006729"/>
    </source>
</evidence>
<protein>
    <submittedName>
        <fullName evidence="1">Uncharacterized protein</fullName>
    </submittedName>
</protein>
<sequence length="73" mass="7602">MQLNVVFASVNGVRGALCLVASVSPTCSRDARETINSSPSVALPHGDGCVCHCSSCFLSPASRLGFLSVGFWK</sequence>
<proteinExistence type="predicted"/>
<dbReference type="EMBL" id="CM009297">
    <property type="protein sequence ID" value="PNT22614.1"/>
    <property type="molecule type" value="Genomic_DNA"/>
</dbReference>
<name>A0A2K1ZBF8_POPTR</name>
<dbReference type="InParanoid" id="A0A2K1ZBF8"/>